<evidence type="ECO:0000313" key="2">
    <source>
        <dbReference type="EMBL" id="RPF54255.1"/>
    </source>
</evidence>
<dbReference type="PANTHER" id="PTHR33930">
    <property type="entry name" value="ALKYL HYDROPEROXIDE REDUCTASE AHPD"/>
    <property type="match status" value="1"/>
</dbReference>
<keyword evidence="2" id="KW-0560">Oxidoreductase</keyword>
<organism evidence="2 3">
    <name type="scientific">Aquisalibacillus elongatus</name>
    <dbReference type="NCBI Taxonomy" id="485577"/>
    <lineage>
        <taxon>Bacteria</taxon>
        <taxon>Bacillati</taxon>
        <taxon>Bacillota</taxon>
        <taxon>Bacilli</taxon>
        <taxon>Bacillales</taxon>
        <taxon>Bacillaceae</taxon>
        <taxon>Aquisalibacillus</taxon>
    </lineage>
</organism>
<reference evidence="2 3" key="1">
    <citation type="submission" date="2018-11" db="EMBL/GenBank/DDBJ databases">
        <title>Genomic Encyclopedia of Type Strains, Phase IV (KMG-IV): sequencing the most valuable type-strain genomes for metagenomic binning, comparative biology and taxonomic classification.</title>
        <authorList>
            <person name="Goeker M."/>
        </authorList>
    </citation>
    <scope>NUCLEOTIDE SEQUENCE [LARGE SCALE GENOMIC DNA]</scope>
    <source>
        <strain evidence="2 3">DSM 18090</strain>
    </source>
</reference>
<dbReference type="EMBL" id="RKRF01000008">
    <property type="protein sequence ID" value="RPF54255.1"/>
    <property type="molecule type" value="Genomic_DNA"/>
</dbReference>
<accession>A0A3N5C7D4</accession>
<protein>
    <submittedName>
        <fullName evidence="2">Alkylhydroperoxidase/carboxymuconolactone decarboxylase family protein YurZ</fullName>
    </submittedName>
</protein>
<keyword evidence="2" id="KW-0575">Peroxidase</keyword>
<dbReference type="GO" id="GO:0051920">
    <property type="term" value="F:peroxiredoxin activity"/>
    <property type="evidence" value="ECO:0007669"/>
    <property type="project" value="InterPro"/>
</dbReference>
<dbReference type="InterPro" id="IPR003779">
    <property type="entry name" value="CMD-like"/>
</dbReference>
<evidence type="ECO:0000259" key="1">
    <source>
        <dbReference type="Pfam" id="PF02627"/>
    </source>
</evidence>
<dbReference type="AlphaFoldDB" id="A0A3N5C7D4"/>
<gene>
    <name evidence="2" type="ORF">EDC24_1450</name>
</gene>
<feature type="domain" description="Carboxymuconolactone decarboxylase-like" evidence="1">
    <location>
        <begin position="29"/>
        <end position="110"/>
    </location>
</feature>
<dbReference type="Gene3D" id="1.20.1290.10">
    <property type="entry name" value="AhpD-like"/>
    <property type="match status" value="2"/>
</dbReference>
<comment type="caution">
    <text evidence="2">The sequence shown here is derived from an EMBL/GenBank/DDBJ whole genome shotgun (WGS) entry which is preliminary data.</text>
</comment>
<dbReference type="Proteomes" id="UP000276443">
    <property type="component" value="Unassembled WGS sequence"/>
</dbReference>
<proteinExistence type="predicted"/>
<keyword evidence="3" id="KW-1185">Reference proteome</keyword>
<feature type="domain" description="Carboxymuconolactone decarboxylase-like" evidence="1">
    <location>
        <begin position="169"/>
        <end position="238"/>
    </location>
</feature>
<evidence type="ECO:0000313" key="3">
    <source>
        <dbReference type="Proteomes" id="UP000276443"/>
    </source>
</evidence>
<dbReference type="PANTHER" id="PTHR33930:SF2">
    <property type="entry name" value="BLR3452 PROTEIN"/>
    <property type="match status" value="1"/>
</dbReference>
<dbReference type="OrthoDB" id="2732711at2"/>
<dbReference type="InterPro" id="IPR029032">
    <property type="entry name" value="AhpD-like"/>
</dbReference>
<dbReference type="Pfam" id="PF02627">
    <property type="entry name" value="CMD"/>
    <property type="match status" value="2"/>
</dbReference>
<sequence>MSSMVELKHLQQLNAQVTSDIEKLNEHYPEIQKSYLQLQDDVLEDGYVSRKDKELILVGINAARRYEKGMIHHTKRAIDSGATIHELVETLTPCILSRGIPAWLEGIKAIDYAQDYLGEKDVNLEHPGEVSDISTIQEALDYFKTEANGQKPNWVSLLQSEAEHVLLHYGQLRSSILKDGYLERKMKEFTLIGINVAEQYEEGVRLHVNAAKKLGATPEELAEVALTATLTAGIPAWFEISEYL</sequence>
<dbReference type="SUPFAM" id="SSF69118">
    <property type="entry name" value="AhpD-like"/>
    <property type="match status" value="2"/>
</dbReference>
<name>A0A3N5C7D4_9BACI</name>